<dbReference type="InterPro" id="IPR003837">
    <property type="entry name" value="GatC"/>
</dbReference>
<dbReference type="GO" id="GO:0050567">
    <property type="term" value="F:glutaminyl-tRNA synthase (glutamine-hydrolyzing) activity"/>
    <property type="evidence" value="ECO:0007669"/>
    <property type="project" value="UniProtKB-UniRule"/>
</dbReference>
<dbReference type="HAMAP" id="MF_00122">
    <property type="entry name" value="GatC"/>
    <property type="match status" value="1"/>
</dbReference>
<dbReference type="EC" id="6.3.5.-" evidence="1"/>
<dbReference type="SUPFAM" id="SSF141000">
    <property type="entry name" value="Glu-tRNAGln amidotransferase C subunit"/>
    <property type="match status" value="1"/>
</dbReference>
<dbReference type="GO" id="GO:0006450">
    <property type="term" value="P:regulation of translational fidelity"/>
    <property type="evidence" value="ECO:0007669"/>
    <property type="project" value="InterPro"/>
</dbReference>
<proteinExistence type="inferred from homology"/>
<comment type="similarity">
    <text evidence="1">Belongs to the GatC family.</text>
</comment>
<keyword evidence="1" id="KW-0648">Protein biosynthesis</keyword>
<dbReference type="Pfam" id="PF02686">
    <property type="entry name" value="GatC"/>
    <property type="match status" value="1"/>
</dbReference>
<keyword evidence="1" id="KW-0547">Nucleotide-binding</keyword>
<dbReference type="PANTHER" id="PTHR15004">
    <property type="entry name" value="GLUTAMYL-TRNA(GLN) AMIDOTRANSFERASE SUBUNIT C, MITOCHONDRIAL"/>
    <property type="match status" value="1"/>
</dbReference>
<evidence type="ECO:0000313" key="2">
    <source>
        <dbReference type="EMBL" id="MBK7952813.1"/>
    </source>
</evidence>
<sequence>MSLTLEQVLRVAHLARIEVNEVEAHATLGRLNEIFTLIEEMQAIDTKGVEPMAQAQDVAQRLRADRVTESDQLAQRSAFQAIAPETEAGLYLVPKVLE</sequence>
<dbReference type="PANTHER" id="PTHR15004:SF0">
    <property type="entry name" value="GLUTAMYL-TRNA(GLN) AMIDOTRANSFERASE SUBUNIT C, MITOCHONDRIAL"/>
    <property type="match status" value="1"/>
</dbReference>
<dbReference type="GO" id="GO:0005524">
    <property type="term" value="F:ATP binding"/>
    <property type="evidence" value="ECO:0007669"/>
    <property type="project" value="UniProtKB-KW"/>
</dbReference>
<dbReference type="GO" id="GO:0006412">
    <property type="term" value="P:translation"/>
    <property type="evidence" value="ECO:0007669"/>
    <property type="project" value="UniProtKB-UniRule"/>
</dbReference>
<name>A0A935W3F7_9PROT</name>
<reference evidence="2 3" key="1">
    <citation type="submission" date="2020-10" db="EMBL/GenBank/DDBJ databases">
        <title>Connecting structure to function with the recovery of over 1000 high-quality activated sludge metagenome-assembled genomes encoding full-length rRNA genes using long-read sequencing.</title>
        <authorList>
            <person name="Singleton C.M."/>
            <person name="Petriglieri F."/>
            <person name="Kristensen J.M."/>
            <person name="Kirkegaard R.H."/>
            <person name="Michaelsen T.Y."/>
            <person name="Andersen M.H."/>
            <person name="Karst S.M."/>
            <person name="Dueholm M.S."/>
            <person name="Nielsen P.H."/>
            <person name="Albertsen M."/>
        </authorList>
    </citation>
    <scope>NUCLEOTIDE SEQUENCE [LARGE SCALE GENOMIC DNA]</scope>
    <source>
        <strain evidence="2">Fred_18-Q3-R57-64_BAT3C.720</strain>
    </source>
</reference>
<dbReference type="EMBL" id="JADJOT010000002">
    <property type="protein sequence ID" value="MBK7952813.1"/>
    <property type="molecule type" value="Genomic_DNA"/>
</dbReference>
<dbReference type="Gene3D" id="1.10.20.60">
    <property type="entry name" value="Glu-tRNAGln amidotransferase C subunit, N-terminal domain"/>
    <property type="match status" value="1"/>
</dbReference>
<dbReference type="GO" id="GO:0070681">
    <property type="term" value="P:glutaminyl-tRNAGln biosynthesis via transamidation"/>
    <property type="evidence" value="ECO:0007669"/>
    <property type="project" value="TreeGrafter"/>
</dbReference>
<keyword evidence="1" id="KW-0067">ATP-binding</keyword>
<dbReference type="Proteomes" id="UP000706151">
    <property type="component" value="Unassembled WGS sequence"/>
</dbReference>
<comment type="subunit">
    <text evidence="1">Heterotrimer of A, B and C subunits.</text>
</comment>
<dbReference type="InterPro" id="IPR036113">
    <property type="entry name" value="Asp/Glu-ADT_sf_sub_c"/>
</dbReference>
<comment type="catalytic activity">
    <reaction evidence="1">
        <text>L-glutamyl-tRNA(Gln) + L-glutamine + ATP + H2O = L-glutaminyl-tRNA(Gln) + L-glutamate + ADP + phosphate + H(+)</text>
        <dbReference type="Rhea" id="RHEA:17521"/>
        <dbReference type="Rhea" id="RHEA-COMP:9681"/>
        <dbReference type="Rhea" id="RHEA-COMP:9684"/>
        <dbReference type="ChEBI" id="CHEBI:15377"/>
        <dbReference type="ChEBI" id="CHEBI:15378"/>
        <dbReference type="ChEBI" id="CHEBI:29985"/>
        <dbReference type="ChEBI" id="CHEBI:30616"/>
        <dbReference type="ChEBI" id="CHEBI:43474"/>
        <dbReference type="ChEBI" id="CHEBI:58359"/>
        <dbReference type="ChEBI" id="CHEBI:78520"/>
        <dbReference type="ChEBI" id="CHEBI:78521"/>
        <dbReference type="ChEBI" id="CHEBI:456216"/>
    </reaction>
</comment>
<protein>
    <recommendedName>
        <fullName evidence="1">Aspartyl/glutamyl-tRNA(Asn/Gln) amidotransferase subunit C</fullName>
        <shortName evidence="1">Asp/Glu-ADT subunit C</shortName>
        <ecNumber evidence="1">6.3.5.-</ecNumber>
    </recommendedName>
</protein>
<dbReference type="NCBIfam" id="TIGR00135">
    <property type="entry name" value="gatC"/>
    <property type="match status" value="1"/>
</dbReference>
<comment type="function">
    <text evidence="1">Allows the formation of correctly charged Asn-tRNA(Asn) or Gln-tRNA(Gln) through the transamidation of misacylated Asp-tRNA(Asn) or Glu-tRNA(Gln) in organisms which lack either or both of asparaginyl-tRNA or glutaminyl-tRNA synthetases. The reaction takes place in the presence of glutamine and ATP through an activated phospho-Asp-tRNA(Asn) or phospho-Glu-tRNA(Gln).</text>
</comment>
<evidence type="ECO:0000256" key="1">
    <source>
        <dbReference type="HAMAP-Rule" id="MF_00122"/>
    </source>
</evidence>
<comment type="caution">
    <text evidence="2">The sequence shown here is derived from an EMBL/GenBank/DDBJ whole genome shotgun (WGS) entry which is preliminary data.</text>
</comment>
<keyword evidence="1" id="KW-0436">Ligase</keyword>
<accession>A0A935W3F7</accession>
<evidence type="ECO:0000313" key="3">
    <source>
        <dbReference type="Proteomes" id="UP000706151"/>
    </source>
</evidence>
<gene>
    <name evidence="1 2" type="primary">gatC</name>
    <name evidence="2" type="ORF">IPK02_01970</name>
</gene>
<dbReference type="AlphaFoldDB" id="A0A935W3F7"/>
<organism evidence="2 3">
    <name type="scientific">Candidatus Accumulibacter affinis</name>
    <dbReference type="NCBI Taxonomy" id="2954384"/>
    <lineage>
        <taxon>Bacteria</taxon>
        <taxon>Pseudomonadati</taxon>
        <taxon>Pseudomonadota</taxon>
        <taxon>Betaproteobacteria</taxon>
        <taxon>Candidatus Accumulibacter</taxon>
    </lineage>
</organism>
<comment type="catalytic activity">
    <reaction evidence="1">
        <text>L-aspartyl-tRNA(Asn) + L-glutamine + ATP + H2O = L-asparaginyl-tRNA(Asn) + L-glutamate + ADP + phosphate + 2 H(+)</text>
        <dbReference type="Rhea" id="RHEA:14513"/>
        <dbReference type="Rhea" id="RHEA-COMP:9674"/>
        <dbReference type="Rhea" id="RHEA-COMP:9677"/>
        <dbReference type="ChEBI" id="CHEBI:15377"/>
        <dbReference type="ChEBI" id="CHEBI:15378"/>
        <dbReference type="ChEBI" id="CHEBI:29985"/>
        <dbReference type="ChEBI" id="CHEBI:30616"/>
        <dbReference type="ChEBI" id="CHEBI:43474"/>
        <dbReference type="ChEBI" id="CHEBI:58359"/>
        <dbReference type="ChEBI" id="CHEBI:78515"/>
        <dbReference type="ChEBI" id="CHEBI:78516"/>
        <dbReference type="ChEBI" id="CHEBI:456216"/>
    </reaction>
</comment>